<sequence>MVNIETHSDVSPLVWRGKLMQSYSKRNNSESLSNMYMSSNLQIHQYKAFLQVIQQKLIAKAKLTTQFYYMTNTLLNIFYDISSFKHKAKEQEKPDQSEENSI</sequence>
<dbReference type="EMBL" id="GEDG01025998">
    <property type="protein sequence ID" value="JAP14839.1"/>
    <property type="molecule type" value="Transcribed_RNA"/>
</dbReference>
<reference evidence="1" key="1">
    <citation type="submission" date="2015-12" db="EMBL/GenBank/DDBJ databases">
        <title>Gene expression during late stages of embryo sac development: a critical building block for successful pollen-pistil interactions.</title>
        <authorList>
            <person name="Liu Y."/>
            <person name="Joly V."/>
            <person name="Sabar M."/>
            <person name="Matton D.P."/>
        </authorList>
    </citation>
    <scope>NUCLEOTIDE SEQUENCE</scope>
</reference>
<evidence type="ECO:0000313" key="1">
    <source>
        <dbReference type="EMBL" id="JAP14839.1"/>
    </source>
</evidence>
<dbReference type="AlphaFoldDB" id="A0A0V0H446"/>
<organism evidence="1">
    <name type="scientific">Solanum chacoense</name>
    <name type="common">Chaco potato</name>
    <dbReference type="NCBI Taxonomy" id="4108"/>
    <lineage>
        <taxon>Eukaryota</taxon>
        <taxon>Viridiplantae</taxon>
        <taxon>Streptophyta</taxon>
        <taxon>Embryophyta</taxon>
        <taxon>Tracheophyta</taxon>
        <taxon>Spermatophyta</taxon>
        <taxon>Magnoliopsida</taxon>
        <taxon>eudicotyledons</taxon>
        <taxon>Gunneridae</taxon>
        <taxon>Pentapetalae</taxon>
        <taxon>asterids</taxon>
        <taxon>lamiids</taxon>
        <taxon>Solanales</taxon>
        <taxon>Solanaceae</taxon>
        <taxon>Solanoideae</taxon>
        <taxon>Solaneae</taxon>
        <taxon>Solanum</taxon>
    </lineage>
</organism>
<name>A0A0V0H446_SOLCH</name>
<protein>
    <submittedName>
        <fullName evidence="1">Putative ovule protein</fullName>
    </submittedName>
</protein>
<feature type="non-terminal residue" evidence="1">
    <location>
        <position position="102"/>
    </location>
</feature>
<accession>A0A0V0H446</accession>
<proteinExistence type="predicted"/>